<keyword evidence="2" id="KW-1185">Reference proteome</keyword>
<comment type="caution">
    <text evidence="1">The sequence shown here is derived from an EMBL/GenBank/DDBJ whole genome shotgun (WGS) entry which is preliminary data.</text>
</comment>
<sequence length="72" mass="8125">MNDYTRVLREQEWSDTLSCSVEEIDSSVSPWSLGVLFVTGDVPHRVDSLPRIFKLLTWTVLTTATVARLSAK</sequence>
<dbReference type="EMBL" id="VSRR010008026">
    <property type="protein sequence ID" value="MPC47959.1"/>
    <property type="molecule type" value="Genomic_DNA"/>
</dbReference>
<dbReference type="AlphaFoldDB" id="A0A5B7FRR9"/>
<proteinExistence type="predicted"/>
<accession>A0A5B7FRR9</accession>
<evidence type="ECO:0000313" key="1">
    <source>
        <dbReference type="EMBL" id="MPC47959.1"/>
    </source>
</evidence>
<evidence type="ECO:0000313" key="2">
    <source>
        <dbReference type="Proteomes" id="UP000324222"/>
    </source>
</evidence>
<gene>
    <name evidence="1" type="ORF">E2C01_041720</name>
</gene>
<dbReference type="Proteomes" id="UP000324222">
    <property type="component" value="Unassembled WGS sequence"/>
</dbReference>
<organism evidence="1 2">
    <name type="scientific">Portunus trituberculatus</name>
    <name type="common">Swimming crab</name>
    <name type="synonym">Neptunus trituberculatus</name>
    <dbReference type="NCBI Taxonomy" id="210409"/>
    <lineage>
        <taxon>Eukaryota</taxon>
        <taxon>Metazoa</taxon>
        <taxon>Ecdysozoa</taxon>
        <taxon>Arthropoda</taxon>
        <taxon>Crustacea</taxon>
        <taxon>Multicrustacea</taxon>
        <taxon>Malacostraca</taxon>
        <taxon>Eumalacostraca</taxon>
        <taxon>Eucarida</taxon>
        <taxon>Decapoda</taxon>
        <taxon>Pleocyemata</taxon>
        <taxon>Brachyura</taxon>
        <taxon>Eubrachyura</taxon>
        <taxon>Portunoidea</taxon>
        <taxon>Portunidae</taxon>
        <taxon>Portuninae</taxon>
        <taxon>Portunus</taxon>
    </lineage>
</organism>
<reference evidence="1 2" key="1">
    <citation type="submission" date="2019-05" db="EMBL/GenBank/DDBJ databases">
        <title>Another draft genome of Portunus trituberculatus and its Hox gene families provides insights of decapod evolution.</title>
        <authorList>
            <person name="Jeong J.-H."/>
            <person name="Song I."/>
            <person name="Kim S."/>
            <person name="Choi T."/>
            <person name="Kim D."/>
            <person name="Ryu S."/>
            <person name="Kim W."/>
        </authorList>
    </citation>
    <scope>NUCLEOTIDE SEQUENCE [LARGE SCALE GENOMIC DNA]</scope>
    <source>
        <tissue evidence="1">Muscle</tissue>
    </source>
</reference>
<name>A0A5B7FRR9_PORTR</name>
<protein>
    <submittedName>
        <fullName evidence="1">Uncharacterized protein</fullName>
    </submittedName>
</protein>